<evidence type="ECO:0000256" key="5">
    <source>
        <dbReference type="ARBA" id="ARBA00023239"/>
    </source>
</evidence>
<dbReference type="InterPro" id="IPR002129">
    <property type="entry name" value="PyrdxlP-dep_de-COase"/>
</dbReference>
<accession>A0A1B8PLR7</accession>
<evidence type="ECO:0000256" key="7">
    <source>
        <dbReference type="RuleBase" id="RU000382"/>
    </source>
</evidence>
<evidence type="ECO:0000256" key="6">
    <source>
        <dbReference type="PIRSR" id="PIRSR602129-50"/>
    </source>
</evidence>
<dbReference type="Gene3D" id="3.40.640.10">
    <property type="entry name" value="Type I PLP-dependent aspartate aminotransferase-like (Major domain)"/>
    <property type="match status" value="1"/>
</dbReference>
<organism evidence="8 9">
    <name type="scientific">Moraxella nonliquefaciens</name>
    <dbReference type="NCBI Taxonomy" id="478"/>
    <lineage>
        <taxon>Bacteria</taxon>
        <taxon>Pseudomonadati</taxon>
        <taxon>Pseudomonadota</taxon>
        <taxon>Gammaproteobacteria</taxon>
        <taxon>Moraxellales</taxon>
        <taxon>Moraxellaceae</taxon>
        <taxon>Moraxella</taxon>
    </lineage>
</organism>
<name>A0A1B8PLR7_MORNO</name>
<comment type="cofactor">
    <cofactor evidence="1 6 7">
        <name>pyridoxal 5'-phosphate</name>
        <dbReference type="ChEBI" id="CHEBI:597326"/>
    </cofactor>
</comment>
<dbReference type="PROSITE" id="PS00392">
    <property type="entry name" value="DDC_GAD_HDC_YDC"/>
    <property type="match status" value="1"/>
</dbReference>
<dbReference type="InterPro" id="IPR021115">
    <property type="entry name" value="Pyridoxal-P_BS"/>
</dbReference>
<dbReference type="InterPro" id="IPR015424">
    <property type="entry name" value="PyrdxlP-dep_Trfase"/>
</dbReference>
<keyword evidence="5 7" id="KW-0456">Lyase</keyword>
<evidence type="ECO:0000256" key="1">
    <source>
        <dbReference type="ARBA" id="ARBA00001933"/>
    </source>
</evidence>
<dbReference type="Pfam" id="PF00282">
    <property type="entry name" value="Pyridoxal_deC"/>
    <property type="match status" value="1"/>
</dbReference>
<evidence type="ECO:0000256" key="3">
    <source>
        <dbReference type="ARBA" id="ARBA00022793"/>
    </source>
</evidence>
<evidence type="ECO:0000256" key="4">
    <source>
        <dbReference type="ARBA" id="ARBA00022898"/>
    </source>
</evidence>
<evidence type="ECO:0000313" key="9">
    <source>
        <dbReference type="Proteomes" id="UP000092671"/>
    </source>
</evidence>
<proteinExistence type="inferred from homology"/>
<dbReference type="PANTHER" id="PTHR45677:SF8">
    <property type="entry name" value="CYSTEINE SULFINIC ACID DECARBOXYLASE"/>
    <property type="match status" value="1"/>
</dbReference>
<sequence>MTTLSKHKQALFCNDDKSIADYESAMNQAVQAVKSWLQDDKMYTGGSISQLRSQIAFNPTKDGLGIDGALERAINLFLNNSLKVHHPHSLAHLHCPTMVTSQIAEILINATNQSMDSWDQSPTGSLMEVLLIDWLRQKVGYGAGQAGVFTSGGTQSNLMGVLLARDWCIAKHYTDKDGKPWSVQRDGIPPDAMQNVKVLCSQNAHFSVQKNMAMMGMGFASVVSVPVNDNAQMDTQSLADIMANLHAKGNIVACVVATAGTTDAGAIDDLKGIAKLCDDFGAWLHVDAAWGGALLLSNDYRFMLDGIHLADSVTLDFHKHYFQSISCGAFLLKDETNYRFMHYEAEYLNSAYDEEHGVPNLVSKSLQTTRRFDALKLWLTVEALGEELYGSMIDHGVNLTKQVADYIRHADGLELLVEPQFASVLFRVVPKGYPDEYLDSLNQNVADELFARGEANIGVTRVIDSRQDVQSLKMTTLSPIATLENVQALLSQVLAEAERIKDDIKNGTYTPPID</sequence>
<reference evidence="8 9" key="1">
    <citation type="submission" date="2016-06" db="EMBL/GenBank/DDBJ databases">
        <title>Draft genome of Moraxella nonliquefaciens CCUG 60284.</title>
        <authorList>
            <person name="Salva-Serra F."/>
            <person name="Engstrom-Jakobsson H."/>
            <person name="Thorell K."/>
            <person name="Gonzales-Siles L."/>
            <person name="Karlsson R."/>
            <person name="Boulund F."/>
            <person name="Engstrand L."/>
            <person name="Kristiansson E."/>
            <person name="Moore E."/>
        </authorList>
    </citation>
    <scope>NUCLEOTIDE SEQUENCE [LARGE SCALE GENOMIC DNA]</scope>
    <source>
        <strain evidence="8 9">CCUG 60284</strain>
    </source>
</reference>
<dbReference type="SUPFAM" id="SSF53383">
    <property type="entry name" value="PLP-dependent transferases"/>
    <property type="match status" value="1"/>
</dbReference>
<dbReference type="Proteomes" id="UP000092671">
    <property type="component" value="Unassembled WGS sequence"/>
</dbReference>
<comment type="caution">
    <text evidence="8">The sequence shown here is derived from an EMBL/GenBank/DDBJ whole genome shotgun (WGS) entry which is preliminary data.</text>
</comment>
<comment type="similarity">
    <text evidence="2 7">Belongs to the group II decarboxylase family.</text>
</comment>
<keyword evidence="3" id="KW-0210">Decarboxylase</keyword>
<dbReference type="GO" id="GO:0019752">
    <property type="term" value="P:carboxylic acid metabolic process"/>
    <property type="evidence" value="ECO:0007669"/>
    <property type="project" value="InterPro"/>
</dbReference>
<dbReference type="InterPro" id="IPR015421">
    <property type="entry name" value="PyrdxlP-dep_Trfase_major"/>
</dbReference>
<dbReference type="CDD" id="cd06450">
    <property type="entry name" value="DOPA_deC_like"/>
    <property type="match status" value="1"/>
</dbReference>
<evidence type="ECO:0000256" key="2">
    <source>
        <dbReference type="ARBA" id="ARBA00009533"/>
    </source>
</evidence>
<dbReference type="OrthoDB" id="9803665at2"/>
<dbReference type="Gene3D" id="3.90.1150.170">
    <property type="match status" value="1"/>
</dbReference>
<gene>
    <name evidence="8" type="ORF">A9Z60_06545</name>
</gene>
<dbReference type="GO" id="GO:0016831">
    <property type="term" value="F:carboxy-lyase activity"/>
    <property type="evidence" value="ECO:0007669"/>
    <property type="project" value="UniProtKB-KW"/>
</dbReference>
<dbReference type="EMBL" id="LZDN01000003">
    <property type="protein sequence ID" value="OBX51915.1"/>
    <property type="molecule type" value="Genomic_DNA"/>
</dbReference>
<dbReference type="AlphaFoldDB" id="A0A1B8PLR7"/>
<dbReference type="RefSeq" id="WP_066892148.1">
    <property type="nucleotide sequence ID" value="NZ_LZDN01000003.1"/>
</dbReference>
<protein>
    <submittedName>
        <fullName evidence="8">2,4-diaminobutyrate decarboxylase</fullName>
    </submittedName>
</protein>
<keyword evidence="4 6" id="KW-0663">Pyridoxal phosphate</keyword>
<evidence type="ECO:0000313" key="8">
    <source>
        <dbReference type="EMBL" id="OBX51915.1"/>
    </source>
</evidence>
<dbReference type="GO" id="GO:0030170">
    <property type="term" value="F:pyridoxal phosphate binding"/>
    <property type="evidence" value="ECO:0007669"/>
    <property type="project" value="InterPro"/>
</dbReference>
<dbReference type="PANTHER" id="PTHR45677">
    <property type="entry name" value="GLUTAMATE DECARBOXYLASE-RELATED"/>
    <property type="match status" value="1"/>
</dbReference>
<feature type="modified residue" description="N6-(pyridoxal phosphate)lysine" evidence="6">
    <location>
        <position position="319"/>
    </location>
</feature>
<dbReference type="GO" id="GO:0005737">
    <property type="term" value="C:cytoplasm"/>
    <property type="evidence" value="ECO:0007669"/>
    <property type="project" value="TreeGrafter"/>
</dbReference>